<feature type="region of interest" description="Disordered" evidence="8">
    <location>
        <begin position="538"/>
        <end position="598"/>
    </location>
</feature>
<feature type="binding site" evidence="5">
    <location>
        <position position="444"/>
    </location>
    <ligand>
        <name>ATP</name>
        <dbReference type="ChEBI" id="CHEBI:30616"/>
    </ligand>
</feature>
<organism evidence="10 11">
    <name type="scientific">Chara braunii</name>
    <name type="common">Braun's stonewort</name>
    <dbReference type="NCBI Taxonomy" id="69332"/>
    <lineage>
        <taxon>Eukaryota</taxon>
        <taxon>Viridiplantae</taxon>
        <taxon>Streptophyta</taxon>
        <taxon>Charophyceae</taxon>
        <taxon>Charales</taxon>
        <taxon>Characeae</taxon>
        <taxon>Chara</taxon>
    </lineage>
</organism>
<proteinExistence type="inferred from homology"/>
<dbReference type="SUPFAM" id="SSF81660">
    <property type="entry name" value="Metal cation-transporting ATPase, ATP-binding domain N"/>
    <property type="match status" value="1"/>
</dbReference>
<sequence>MGKVTRAVKSVTLCVRPRTKADTSIIGREGFNRQVRCNNATWNVQKFGYASNAISTTKYNMFTFLPKALFEQFRRLANVFFLAQAALSLIPDVTPFNPVTLIGPLVLVVGVSIAKEWLEDFRRFQLDAQVNARKVKAHVGGGVFEARRWRDLRVGDVVMVEKNAFFPADLLMLSSSNNEAMCYVETMNLDGETNLKPKKAIQETIHLNTPEVFRDWQATIQCEQPNPSLYTFVANLDLSTGIGGGGLGLGGGGGGGGVGVGVAGGGRVFSLGPANLLLRDSKLRNTSWVYGVVVFTGHDTKVMQNATEPPSKRSRLEKQMDYVIIVLFCTLLVISIISGLVYGVWLDTLVPAFWYLAPGEMETVTFNTQKPTQSGLALLVTSLILYGYLIPISLYVSIEMVKMVQAMFINQDIRMYHEDTSTWARARTSNLNEELGQVETVLSDKTGTLTCNVMEFLKCSIAGVSYGRGVTEVERATAKRLGKLLKVEEEGEDVMEASGGGTGLEGALLLQKSQQQQQQWIEVSGDTDSEISGGLGGVIGRTGKMEPHSARSSEGGTGDWMTTSSTIMTSVEETDEDDRSRGGLRDGGKKKKKRKGISGWAVAKKHFHQSNSSSMSFSSSLSRPFKKKLAGAEKKKKDKHRVKGFNFKDERLLKGNWMKQSNREQIRMFFRILSVCHTVVPEVDDSSGELKYEAESPDEAAFVIAAQQFGFVFVKRTPSGVHIIEPMEDAGETPPADQHHRVYNVLAALEFNSTRKRMSVIVRDPENQIILMCKGADSVIYERLSVAGRKYASVTAEHLKQYGEAGLRTLALSYRILSEEEYHNWNTTFQEAKTTVGPERDAKVDEAAEAIERELLLVGATGVEDKLQPGVPEAIDRLAQAGLKIWVLTGDKVETAINIGYAASLLRTGMTQIVISLDSAEVKAAEEEGDKHKLFQVAIAIVTTQIADGLDLIRAGQEGRNGVKHGEEPVYALVIDGRALTFALDDSLKDKFLELAVGCASVICCRVSPKQKALTVRCGGHSDGHAMFDRRRLNDAQRWEIQMEGGSDDGRAKLTAIKKTAVAAAVMTMLFRCQQDRVLGRMRAQIRPRRRKMLHQVPVEGLDTVAITEAAVQVCCTMGCSVFPRATPRWWMKRRTGGAWEDLRKCDDVTEYLWEDLRKCHVFQAMAIASTVDERPQDALPMSMSIPRLLCSRLR</sequence>
<feature type="binding site" evidence="5">
    <location>
        <position position="1006"/>
    </location>
    <ligand>
        <name>ATP</name>
        <dbReference type="ChEBI" id="CHEBI:30616"/>
    </ligand>
</feature>
<feature type="binding site" evidence="5">
    <location>
        <position position="808"/>
    </location>
    <ligand>
        <name>ATP</name>
        <dbReference type="ChEBI" id="CHEBI:30616"/>
    </ligand>
</feature>
<keyword evidence="6 7" id="KW-0460">Magnesium</keyword>
<dbReference type="Gene3D" id="3.40.1110.10">
    <property type="entry name" value="Calcium-transporting ATPase, cytoplasmic domain N"/>
    <property type="match status" value="1"/>
</dbReference>
<dbReference type="SUPFAM" id="SSF56784">
    <property type="entry name" value="HAD-like"/>
    <property type="match status" value="1"/>
</dbReference>
<dbReference type="GO" id="GO:0045332">
    <property type="term" value="P:phospholipid translocation"/>
    <property type="evidence" value="ECO:0007669"/>
    <property type="project" value="TreeGrafter"/>
</dbReference>
<feature type="binding site" evidence="5">
    <location>
        <position position="446"/>
    </location>
    <ligand>
        <name>ATP</name>
        <dbReference type="ChEBI" id="CHEBI:30616"/>
    </ligand>
</feature>
<dbReference type="PANTHER" id="PTHR24092">
    <property type="entry name" value="PROBABLE PHOSPHOLIPID-TRANSPORTING ATPASE"/>
    <property type="match status" value="1"/>
</dbReference>
<evidence type="ECO:0000256" key="5">
    <source>
        <dbReference type="PIRSR" id="PIRSR606539-2"/>
    </source>
</evidence>
<feature type="active site" description="4-aspartylphosphate intermediate" evidence="4">
    <location>
        <position position="444"/>
    </location>
</feature>
<evidence type="ECO:0000256" key="1">
    <source>
        <dbReference type="ARBA" id="ARBA00022692"/>
    </source>
</evidence>
<dbReference type="GO" id="GO:0140326">
    <property type="term" value="F:ATPase-coupled intramembrane lipid transporter activity"/>
    <property type="evidence" value="ECO:0007669"/>
    <property type="project" value="UniProtKB-EC"/>
</dbReference>
<dbReference type="AlphaFoldDB" id="A0A388LQ26"/>
<feature type="domain" description="P-type ATPase N-terminal" evidence="9">
    <location>
        <begin position="35"/>
        <end position="102"/>
    </location>
</feature>
<dbReference type="OMA" id="HGRWNLY"/>
<evidence type="ECO:0000256" key="7">
    <source>
        <dbReference type="RuleBase" id="RU362033"/>
    </source>
</evidence>
<reference evidence="10 11" key="1">
    <citation type="journal article" date="2018" name="Cell">
        <title>The Chara Genome: Secondary Complexity and Implications for Plant Terrestrialization.</title>
        <authorList>
            <person name="Nishiyama T."/>
            <person name="Sakayama H."/>
            <person name="Vries J.D."/>
            <person name="Buschmann H."/>
            <person name="Saint-Marcoux D."/>
            <person name="Ullrich K.K."/>
            <person name="Haas F.B."/>
            <person name="Vanderstraeten L."/>
            <person name="Becker D."/>
            <person name="Lang D."/>
            <person name="Vosolsobe S."/>
            <person name="Rombauts S."/>
            <person name="Wilhelmsson P.K.I."/>
            <person name="Janitza P."/>
            <person name="Kern R."/>
            <person name="Heyl A."/>
            <person name="Rumpler F."/>
            <person name="Villalobos L.I.A.C."/>
            <person name="Clay J.M."/>
            <person name="Skokan R."/>
            <person name="Toyoda A."/>
            <person name="Suzuki Y."/>
            <person name="Kagoshima H."/>
            <person name="Schijlen E."/>
            <person name="Tajeshwar N."/>
            <person name="Catarino B."/>
            <person name="Hetherington A.J."/>
            <person name="Saltykova A."/>
            <person name="Bonnot C."/>
            <person name="Breuninger H."/>
            <person name="Symeonidi A."/>
            <person name="Radhakrishnan G.V."/>
            <person name="Van Nieuwerburgh F."/>
            <person name="Deforce D."/>
            <person name="Chang C."/>
            <person name="Karol K.G."/>
            <person name="Hedrich R."/>
            <person name="Ulvskov P."/>
            <person name="Glockner G."/>
            <person name="Delwiche C.F."/>
            <person name="Petrasek J."/>
            <person name="Van de Peer Y."/>
            <person name="Friml J."/>
            <person name="Beilby M."/>
            <person name="Dolan L."/>
            <person name="Kohara Y."/>
            <person name="Sugano S."/>
            <person name="Fujiyama A."/>
            <person name="Delaux P.-M."/>
            <person name="Quint M."/>
            <person name="TheiBen G."/>
            <person name="Hagemann M."/>
            <person name="Harholt J."/>
            <person name="Dunand C."/>
            <person name="Zachgo S."/>
            <person name="Langdale J."/>
            <person name="Maumus F."/>
            <person name="Straeten D.V.D."/>
            <person name="Gould S.B."/>
            <person name="Rensing S.A."/>
        </authorList>
    </citation>
    <scope>NUCLEOTIDE SEQUENCE [LARGE SCALE GENOMIC DNA]</scope>
    <source>
        <strain evidence="10 11">S276</strain>
    </source>
</reference>
<dbReference type="GO" id="GO:0005524">
    <property type="term" value="F:ATP binding"/>
    <property type="evidence" value="ECO:0007669"/>
    <property type="project" value="UniProtKB-UniRule"/>
</dbReference>
<feature type="binding site" evidence="5">
    <location>
        <position position="774"/>
    </location>
    <ligand>
        <name>ATP</name>
        <dbReference type="ChEBI" id="CHEBI:30616"/>
    </ligand>
</feature>
<dbReference type="GO" id="GO:0000287">
    <property type="term" value="F:magnesium ion binding"/>
    <property type="evidence" value="ECO:0007669"/>
    <property type="project" value="UniProtKB-UniRule"/>
</dbReference>
<evidence type="ECO:0000256" key="4">
    <source>
        <dbReference type="PIRSR" id="PIRSR606539-1"/>
    </source>
</evidence>
<dbReference type="InterPro" id="IPR006539">
    <property type="entry name" value="P-type_ATPase_IV"/>
</dbReference>
<protein>
    <recommendedName>
        <fullName evidence="7">Phospholipid-transporting ATPase</fullName>
        <ecNumber evidence="7">7.6.2.1</ecNumber>
    </recommendedName>
</protein>
<dbReference type="NCBIfam" id="TIGR01652">
    <property type="entry name" value="ATPase-Plipid"/>
    <property type="match status" value="1"/>
</dbReference>
<feature type="transmembrane region" description="Helical" evidence="7">
    <location>
        <begin position="322"/>
        <end position="345"/>
    </location>
</feature>
<feature type="binding site" evidence="6">
    <location>
        <position position="444"/>
    </location>
    <ligand>
        <name>Mg(2+)</name>
        <dbReference type="ChEBI" id="CHEBI:18420"/>
    </ligand>
</feature>
<comment type="caution">
    <text evidence="7">Lacks conserved residue(s) required for the propagation of feature annotation.</text>
</comment>
<dbReference type="InterPro" id="IPR023298">
    <property type="entry name" value="ATPase_P-typ_TM_dom_sf"/>
</dbReference>
<dbReference type="SUPFAM" id="SSF81665">
    <property type="entry name" value="Calcium ATPase, transmembrane domain M"/>
    <property type="match status" value="1"/>
</dbReference>
<keyword evidence="5 7" id="KW-0547">Nucleotide-binding</keyword>
<feature type="binding site" evidence="5">
    <location>
        <position position="1012"/>
    </location>
    <ligand>
        <name>ATP</name>
        <dbReference type="ChEBI" id="CHEBI:30616"/>
    </ligand>
</feature>
<comment type="subcellular location">
    <subcellularLocation>
        <location evidence="7">Membrane</location>
        <topology evidence="7">Multi-pass membrane protein</topology>
    </subcellularLocation>
</comment>
<dbReference type="Gramene" id="GBG84313">
    <property type="protein sequence ID" value="GBG84313"/>
    <property type="gene ID" value="CBR_g38283"/>
</dbReference>
<dbReference type="InterPro" id="IPR032631">
    <property type="entry name" value="P-type_ATPase_N"/>
</dbReference>
<comment type="cofactor">
    <cofactor evidence="6">
        <name>Mg(2+)</name>
        <dbReference type="ChEBI" id="CHEBI:18420"/>
    </cofactor>
</comment>
<accession>A0A388LQ26</accession>
<keyword evidence="10" id="KW-0808">Transferase</keyword>
<feature type="transmembrane region" description="Helical" evidence="7">
    <location>
        <begin position="376"/>
        <end position="398"/>
    </location>
</feature>
<dbReference type="InterPro" id="IPR036412">
    <property type="entry name" value="HAD-like_sf"/>
</dbReference>
<comment type="similarity">
    <text evidence="7">Belongs to the cation transport ATPase (P-type) (TC 3.A.3) family. Type IV subfamily.</text>
</comment>
<feature type="compositionally biased region" description="Polar residues" evidence="8">
    <location>
        <begin position="552"/>
        <end position="571"/>
    </location>
</feature>
<dbReference type="Pfam" id="PF16209">
    <property type="entry name" value="PhoLip_ATPase_N"/>
    <property type="match status" value="1"/>
</dbReference>
<feature type="binding site" evidence="5">
    <location>
        <position position="890"/>
    </location>
    <ligand>
        <name>ATP</name>
        <dbReference type="ChEBI" id="CHEBI:30616"/>
    </ligand>
</feature>
<dbReference type="Proteomes" id="UP000265515">
    <property type="component" value="Unassembled WGS sequence"/>
</dbReference>
<keyword evidence="5 7" id="KW-0067">ATP-binding</keyword>
<feature type="binding site" evidence="5">
    <location>
        <position position="889"/>
    </location>
    <ligand>
        <name>ATP</name>
        <dbReference type="ChEBI" id="CHEBI:30616"/>
    </ligand>
</feature>
<dbReference type="PANTHER" id="PTHR24092:SF150">
    <property type="entry name" value="PHOSPHOLIPID-TRANSPORTING ATPASE"/>
    <property type="match status" value="1"/>
</dbReference>
<evidence type="ECO:0000259" key="9">
    <source>
        <dbReference type="Pfam" id="PF16209"/>
    </source>
</evidence>
<comment type="caution">
    <text evidence="10">The sequence shown here is derived from an EMBL/GenBank/DDBJ whole genome shotgun (WGS) entry which is preliminary data.</text>
</comment>
<keyword evidence="3 7" id="KW-0472">Membrane</keyword>
<feature type="compositionally biased region" description="Basic and acidic residues" evidence="8">
    <location>
        <begin position="578"/>
        <end position="587"/>
    </location>
</feature>
<gene>
    <name evidence="10" type="ORF">CBR_g38283</name>
</gene>
<feature type="binding site" evidence="6">
    <location>
        <position position="446"/>
    </location>
    <ligand>
        <name>Mg(2+)</name>
        <dbReference type="ChEBI" id="CHEBI:18420"/>
    </ligand>
</feature>
<dbReference type="Gene3D" id="2.70.150.10">
    <property type="entry name" value="Calcium-transporting ATPase, cytoplasmic transduction domain A"/>
    <property type="match status" value="1"/>
</dbReference>
<feature type="binding site" evidence="5">
    <location>
        <position position="751"/>
    </location>
    <ligand>
        <name>ATP</name>
        <dbReference type="ChEBI" id="CHEBI:30616"/>
    </ligand>
</feature>
<dbReference type="InterPro" id="IPR008250">
    <property type="entry name" value="ATPase_P-typ_transduc_dom_A_sf"/>
</dbReference>
<dbReference type="Pfam" id="PF13246">
    <property type="entry name" value="Cation_ATPase"/>
    <property type="match status" value="1"/>
</dbReference>
<keyword evidence="1 7" id="KW-0812">Transmembrane</keyword>
<dbReference type="EC" id="7.6.2.1" evidence="7"/>
<dbReference type="GO" id="GO:0016740">
    <property type="term" value="F:transferase activity"/>
    <property type="evidence" value="ECO:0007669"/>
    <property type="project" value="UniProtKB-KW"/>
</dbReference>
<dbReference type="PROSITE" id="PS00154">
    <property type="entry name" value="ATPASE_E1_E2"/>
    <property type="match status" value="1"/>
</dbReference>
<dbReference type="OrthoDB" id="377733at2759"/>
<feature type="binding site" evidence="5">
    <location>
        <position position="891"/>
    </location>
    <ligand>
        <name>ATP</name>
        <dbReference type="ChEBI" id="CHEBI:30616"/>
    </ligand>
</feature>
<comment type="catalytic activity">
    <reaction evidence="7">
        <text>ATP + H2O + phospholipidSide 1 = ADP + phosphate + phospholipidSide 2.</text>
        <dbReference type="EC" id="7.6.2.1"/>
    </reaction>
</comment>
<keyword evidence="6" id="KW-0479">Metal-binding</keyword>
<dbReference type="InterPro" id="IPR023214">
    <property type="entry name" value="HAD_sf"/>
</dbReference>
<keyword evidence="2 7" id="KW-1133">Transmembrane helix</keyword>
<dbReference type="SUPFAM" id="SSF81653">
    <property type="entry name" value="Calcium ATPase, transduction domain A"/>
    <property type="match status" value="1"/>
</dbReference>
<evidence type="ECO:0000256" key="8">
    <source>
        <dbReference type="SAM" id="MobiDB-lite"/>
    </source>
</evidence>
<keyword evidence="7" id="KW-1278">Translocase</keyword>
<dbReference type="InterPro" id="IPR023299">
    <property type="entry name" value="ATPase_P-typ_cyto_dom_N"/>
</dbReference>
<evidence type="ECO:0000313" key="11">
    <source>
        <dbReference type="Proteomes" id="UP000265515"/>
    </source>
</evidence>
<feature type="binding site" evidence="5">
    <location>
        <position position="699"/>
    </location>
    <ligand>
        <name>ATP</name>
        <dbReference type="ChEBI" id="CHEBI:30616"/>
    </ligand>
</feature>
<evidence type="ECO:0000313" key="10">
    <source>
        <dbReference type="EMBL" id="GBG84313.1"/>
    </source>
</evidence>
<dbReference type="EMBL" id="BFEA01000471">
    <property type="protein sequence ID" value="GBG84313.1"/>
    <property type="molecule type" value="Genomic_DNA"/>
</dbReference>
<feature type="binding site" evidence="5">
    <location>
        <position position="445"/>
    </location>
    <ligand>
        <name>ATP</name>
        <dbReference type="ChEBI" id="CHEBI:30616"/>
    </ligand>
</feature>
<evidence type="ECO:0000256" key="2">
    <source>
        <dbReference type="ARBA" id="ARBA00022989"/>
    </source>
</evidence>
<dbReference type="InterPro" id="IPR018303">
    <property type="entry name" value="ATPase_P-typ_P_site"/>
</dbReference>
<dbReference type="GO" id="GO:0005886">
    <property type="term" value="C:plasma membrane"/>
    <property type="evidence" value="ECO:0007669"/>
    <property type="project" value="TreeGrafter"/>
</dbReference>
<evidence type="ECO:0000256" key="6">
    <source>
        <dbReference type="PIRSR" id="PIRSR606539-3"/>
    </source>
</evidence>
<name>A0A388LQ26_CHABU</name>
<dbReference type="Gene3D" id="3.40.50.1000">
    <property type="entry name" value="HAD superfamily/HAD-like"/>
    <property type="match status" value="1"/>
</dbReference>
<evidence type="ECO:0000256" key="3">
    <source>
        <dbReference type="ARBA" id="ARBA00023136"/>
    </source>
</evidence>
<dbReference type="STRING" id="69332.A0A388LQ26"/>
<keyword evidence="11" id="KW-1185">Reference proteome</keyword>